<evidence type="ECO:0000313" key="4">
    <source>
        <dbReference type="Proteomes" id="UP000676325"/>
    </source>
</evidence>
<protein>
    <submittedName>
        <fullName evidence="3">VanZ family protein</fullName>
    </submittedName>
</protein>
<dbReference type="InterPro" id="IPR006976">
    <property type="entry name" value="VanZ-like"/>
</dbReference>
<accession>A0A941IKX4</accession>
<feature type="transmembrane region" description="Helical" evidence="1">
    <location>
        <begin position="115"/>
        <end position="133"/>
    </location>
</feature>
<gene>
    <name evidence="3" type="ORF">KDK95_19585</name>
</gene>
<comment type="caution">
    <text evidence="3">The sequence shown here is derived from an EMBL/GenBank/DDBJ whole genome shotgun (WGS) entry which is preliminary data.</text>
</comment>
<dbReference type="Pfam" id="PF04892">
    <property type="entry name" value="VanZ"/>
    <property type="match status" value="1"/>
</dbReference>
<dbReference type="PANTHER" id="PTHR36834:SF1">
    <property type="entry name" value="INTEGRAL MEMBRANE PROTEIN"/>
    <property type="match status" value="1"/>
</dbReference>
<reference evidence="3" key="1">
    <citation type="submission" date="2021-04" db="EMBL/GenBank/DDBJ databases">
        <title>Genome based classification of Actinospica acidithermotolerans sp. nov., an actinobacterium isolated from an Indonesian hot spring.</title>
        <authorList>
            <person name="Kusuma A.B."/>
            <person name="Putra K.E."/>
            <person name="Nafisah S."/>
            <person name="Loh J."/>
            <person name="Nouioui I."/>
            <person name="Goodfellow M."/>
        </authorList>
    </citation>
    <scope>NUCLEOTIDE SEQUENCE</scope>
    <source>
        <strain evidence="3">MGRD01-02</strain>
    </source>
</reference>
<organism evidence="3 4">
    <name type="scientific">Actinospica acidithermotolerans</name>
    <dbReference type="NCBI Taxonomy" id="2828514"/>
    <lineage>
        <taxon>Bacteria</taxon>
        <taxon>Bacillati</taxon>
        <taxon>Actinomycetota</taxon>
        <taxon>Actinomycetes</taxon>
        <taxon>Catenulisporales</taxon>
        <taxon>Actinospicaceae</taxon>
        <taxon>Actinospica</taxon>
    </lineage>
</organism>
<dbReference type="PANTHER" id="PTHR36834">
    <property type="entry name" value="MEMBRANE PROTEIN-RELATED"/>
    <property type="match status" value="1"/>
</dbReference>
<keyword evidence="1" id="KW-0472">Membrane</keyword>
<dbReference type="RefSeq" id="WP_212519654.1">
    <property type="nucleotide sequence ID" value="NZ_JAGSOH010000058.1"/>
</dbReference>
<dbReference type="AlphaFoldDB" id="A0A941IKX4"/>
<feature type="transmembrane region" description="Helical" evidence="1">
    <location>
        <begin position="85"/>
        <end position="103"/>
    </location>
</feature>
<feature type="transmembrane region" description="Helical" evidence="1">
    <location>
        <begin position="55"/>
        <end position="73"/>
    </location>
</feature>
<dbReference type="Proteomes" id="UP000676325">
    <property type="component" value="Unassembled WGS sequence"/>
</dbReference>
<evidence type="ECO:0000259" key="2">
    <source>
        <dbReference type="Pfam" id="PF04892"/>
    </source>
</evidence>
<keyword evidence="1" id="KW-0812">Transmembrane</keyword>
<dbReference type="EMBL" id="JAGSOH010000058">
    <property type="protein sequence ID" value="MBR7828523.1"/>
    <property type="molecule type" value="Genomic_DNA"/>
</dbReference>
<keyword evidence="1" id="KW-1133">Transmembrane helix</keyword>
<evidence type="ECO:0000256" key="1">
    <source>
        <dbReference type="SAM" id="Phobius"/>
    </source>
</evidence>
<sequence>MVRSLALILLTLAVFEVLRITLVPTPNSVVFSRPNMHPFATIRLYLRDGTVEEQFLQIGGNIAMGFVLGFLLPQITPRLRGLLRVEVVTAVLISAVELLQHLVIRGTSVNIDDLILAGAGAALGYVPLGRMFGMRLHPHHLHWWQQILARSVDRGRRRPATRRSA</sequence>
<evidence type="ECO:0000313" key="3">
    <source>
        <dbReference type="EMBL" id="MBR7828523.1"/>
    </source>
</evidence>
<name>A0A941IKX4_9ACTN</name>
<feature type="domain" description="VanZ-like" evidence="2">
    <location>
        <begin position="20"/>
        <end position="126"/>
    </location>
</feature>
<proteinExistence type="predicted"/>
<dbReference type="InterPro" id="IPR053150">
    <property type="entry name" value="Teicoplanin_resist-assoc"/>
</dbReference>
<keyword evidence="4" id="KW-1185">Reference proteome</keyword>